<protein>
    <recommendedName>
        <fullName evidence="4">Initiation-specific alpha-1,6-mannosyltransferase</fullName>
    </recommendedName>
</protein>
<dbReference type="GO" id="GO:0000009">
    <property type="term" value="F:alpha-1,6-mannosyltransferase activity"/>
    <property type="evidence" value="ECO:0007669"/>
    <property type="project" value="InterPro"/>
</dbReference>
<dbReference type="Proteomes" id="UP001378960">
    <property type="component" value="Unassembled WGS sequence"/>
</dbReference>
<dbReference type="InterPro" id="IPR039367">
    <property type="entry name" value="Och1-like"/>
</dbReference>
<dbReference type="PANTHER" id="PTHR31834:SF9">
    <property type="entry name" value="INITIATION-SPECIFIC ALPHA-1,6-MANNOSYLTRANSFERASE"/>
    <property type="match status" value="1"/>
</dbReference>
<evidence type="ECO:0008006" key="4">
    <source>
        <dbReference type="Google" id="ProtNLM"/>
    </source>
</evidence>
<accession>A0AAV5R8V7</accession>
<dbReference type="Gene3D" id="3.90.550.20">
    <property type="match status" value="1"/>
</dbReference>
<organism evidence="2 3">
    <name type="scientific">Pichia kluyveri</name>
    <name type="common">Yeast</name>
    <dbReference type="NCBI Taxonomy" id="36015"/>
    <lineage>
        <taxon>Eukaryota</taxon>
        <taxon>Fungi</taxon>
        <taxon>Dikarya</taxon>
        <taxon>Ascomycota</taxon>
        <taxon>Saccharomycotina</taxon>
        <taxon>Pichiomycetes</taxon>
        <taxon>Pichiales</taxon>
        <taxon>Pichiaceae</taxon>
        <taxon>Pichia</taxon>
    </lineage>
</organism>
<sequence>MTLRYVLVSTIVVFTLLNIISVNILHPSVHSPDIQHAFDTAAALRQSSKTDNKIQEIPLTIYDHNGKVLTSPPSRNSFQMTSILDRMLYHFPYNPNDPVENNILQLWKTSNVDSISKEGDAKEEEFPNACKELIDRWASANPDHEHILLSLKDAEDIVADLMRPLVPEVVDALRMLPHDRLKYEFLKFLLVFLHGGVYADIDTTDVKPIKHWYKLSTLPTKVWLGIDADLNSPDWADHYSRRLSFTPSIFRAKAYHPLIARIIARITFIIYSQNDLIKSIDWEKEFSDVDASGAPRIQFTGSSILTDSAFEYMNTLHQFVFFTSLKNSNLDQSSIQLNREIFGPNVDPDQKFSYKIFTMLANPVQVYDLAVLPKISFTGYDSAQIDFYDDNNEKKGYERHYYGRSKALTDWSPKRLRLQSN</sequence>
<comment type="caution">
    <text evidence="2">The sequence shown here is derived from an EMBL/GenBank/DDBJ whole genome shotgun (WGS) entry which is preliminary data.</text>
</comment>
<dbReference type="Pfam" id="PF04488">
    <property type="entry name" value="Gly_transf_sug"/>
    <property type="match status" value="1"/>
</dbReference>
<proteinExistence type="inferred from homology"/>
<evidence type="ECO:0000313" key="3">
    <source>
        <dbReference type="Proteomes" id="UP001378960"/>
    </source>
</evidence>
<evidence type="ECO:0000256" key="1">
    <source>
        <dbReference type="ARBA" id="ARBA00009003"/>
    </source>
</evidence>
<name>A0AAV5R8V7_PICKL</name>
<reference evidence="2 3" key="1">
    <citation type="journal article" date="2023" name="Elife">
        <title>Identification of key yeast species and microbe-microbe interactions impacting larval growth of Drosophila in the wild.</title>
        <authorList>
            <person name="Mure A."/>
            <person name="Sugiura Y."/>
            <person name="Maeda R."/>
            <person name="Honda K."/>
            <person name="Sakurai N."/>
            <person name="Takahashi Y."/>
            <person name="Watada M."/>
            <person name="Katoh T."/>
            <person name="Gotoh A."/>
            <person name="Gotoh Y."/>
            <person name="Taniguchi I."/>
            <person name="Nakamura K."/>
            <person name="Hayashi T."/>
            <person name="Katayama T."/>
            <person name="Uemura T."/>
            <person name="Hattori Y."/>
        </authorList>
    </citation>
    <scope>NUCLEOTIDE SEQUENCE [LARGE SCALE GENOMIC DNA]</scope>
    <source>
        <strain evidence="2 3">PK-24</strain>
    </source>
</reference>
<dbReference type="SUPFAM" id="SSF53448">
    <property type="entry name" value="Nucleotide-diphospho-sugar transferases"/>
    <property type="match status" value="1"/>
</dbReference>
<evidence type="ECO:0000313" key="2">
    <source>
        <dbReference type="EMBL" id="GMM47233.1"/>
    </source>
</evidence>
<keyword evidence="3" id="KW-1185">Reference proteome</keyword>
<dbReference type="InterPro" id="IPR029044">
    <property type="entry name" value="Nucleotide-diphossugar_trans"/>
</dbReference>
<dbReference type="EMBL" id="BTGB01000005">
    <property type="protein sequence ID" value="GMM47233.1"/>
    <property type="molecule type" value="Genomic_DNA"/>
</dbReference>
<dbReference type="GO" id="GO:0000136">
    <property type="term" value="C:mannan polymerase complex"/>
    <property type="evidence" value="ECO:0007669"/>
    <property type="project" value="TreeGrafter"/>
</dbReference>
<gene>
    <name evidence="2" type="ORF">DAPK24_038080</name>
</gene>
<dbReference type="AlphaFoldDB" id="A0AAV5R8V7"/>
<dbReference type="PANTHER" id="PTHR31834">
    <property type="entry name" value="INITIATION-SPECIFIC ALPHA-1,6-MANNOSYLTRANSFERASE"/>
    <property type="match status" value="1"/>
</dbReference>
<dbReference type="InterPro" id="IPR007577">
    <property type="entry name" value="GlycoTrfase_DXD_sugar-bd_CS"/>
</dbReference>
<comment type="similarity">
    <text evidence="1">Belongs to the glycosyltransferase 32 family.</text>
</comment>
<dbReference type="GO" id="GO:0006487">
    <property type="term" value="P:protein N-linked glycosylation"/>
    <property type="evidence" value="ECO:0007669"/>
    <property type="project" value="TreeGrafter"/>
</dbReference>